<dbReference type="InterPro" id="IPR051200">
    <property type="entry name" value="Host-pathogen_enzymatic-act"/>
</dbReference>
<evidence type="ECO:0000313" key="2">
    <source>
        <dbReference type="EMBL" id="KIE58957.1"/>
    </source>
</evidence>
<reference evidence="3" key="2">
    <citation type="journal article" date="2019" name="BMC Genomics">
        <title>Complete genome sequence analysis of the thermoacidophilic verrucomicrobial methanotroph 'Candidatus Methylacidiphilum kamchatkense' strain Kam1 and comparison with its closest relatives.</title>
        <authorList>
            <person name="Kruse T."/>
            <person name="Ratnadevi C.M."/>
            <person name="Erikstad H.A."/>
            <person name="Birkeland N.K."/>
        </authorList>
    </citation>
    <scope>NUCLEOTIDE SEQUENCE</scope>
    <source>
        <strain evidence="3">Kam1</strain>
    </source>
</reference>
<dbReference type="EMBL" id="CP037899">
    <property type="protein sequence ID" value="QDQ43161.1"/>
    <property type="molecule type" value="Genomic_DNA"/>
</dbReference>
<dbReference type="PANTHER" id="PTHR47197:SF3">
    <property type="entry name" value="DIHYDRO-HEME D1 DEHYDROGENASE"/>
    <property type="match status" value="1"/>
</dbReference>
<name>A0A0C1RLM7_9BACT</name>
<dbReference type="Proteomes" id="UP000315925">
    <property type="component" value="Chromosome"/>
</dbReference>
<evidence type="ECO:0000313" key="5">
    <source>
        <dbReference type="Proteomes" id="UP000315925"/>
    </source>
</evidence>
<gene>
    <name evidence="2" type="ORF">A946_02550</name>
    <name evidence="3" type="ORF">kam1_1951</name>
</gene>
<dbReference type="InterPro" id="IPR015943">
    <property type="entry name" value="WD40/YVTN_repeat-like_dom_sf"/>
</dbReference>
<dbReference type="InterPro" id="IPR017850">
    <property type="entry name" value="Alkaline_phosphatase_core_sf"/>
</dbReference>
<dbReference type="AlphaFoldDB" id="A0A0C1RLM7"/>
<accession>A0A0C1RLM7</accession>
<dbReference type="Gene3D" id="2.130.10.10">
    <property type="entry name" value="YVTN repeat-like/Quinoprotein amine dehydrogenase"/>
    <property type="match status" value="2"/>
</dbReference>
<feature type="signal peptide" evidence="1">
    <location>
        <begin position="1"/>
        <end position="23"/>
    </location>
</feature>
<evidence type="ECO:0000256" key="1">
    <source>
        <dbReference type="SAM" id="SignalP"/>
    </source>
</evidence>
<reference evidence="2 4" key="1">
    <citation type="submission" date="2014-08" db="EMBL/GenBank/DDBJ databases">
        <title>Methylacidiphilum kamchatkense strain Kam1 draft genome sequence.</title>
        <authorList>
            <person name="Birkeland N.-K."/>
            <person name="Erikstad H.A."/>
        </authorList>
    </citation>
    <scope>NUCLEOTIDE SEQUENCE [LARGE SCALE GENOMIC DNA]</scope>
    <source>
        <strain evidence="2 4">Kam1</strain>
    </source>
</reference>
<keyword evidence="1" id="KW-0732">Signal</keyword>
<dbReference type="OrthoDB" id="145213at2"/>
<organism evidence="3 5">
    <name type="scientific">Methylacidiphilum kamchatkense Kam1</name>
    <dbReference type="NCBI Taxonomy" id="1202785"/>
    <lineage>
        <taxon>Bacteria</taxon>
        <taxon>Pseudomonadati</taxon>
        <taxon>Verrucomicrobiota</taxon>
        <taxon>Methylacidiphilae</taxon>
        <taxon>Methylacidiphilales</taxon>
        <taxon>Methylacidiphilaceae</taxon>
        <taxon>Methylacidiphilum (ex Ratnadevi et al. 2023)</taxon>
    </lineage>
</organism>
<sequence>MSNFIFYLVFFLCFPLVNCHLQASQNEKGIDQGYSSTGLRINYSEIPGYHVEDIVVDTDSGELPVSGATAIAISPIEDTLLLLTSGYNKHFNPNGQVIPEQSKEYVFIYDISRGYPQKMATVSIPNSFMGIDWNPDGREFYVSGGMDDVIYAFKGFEQHWSFSRPPLSLNHSKGNGIETKPVVSGLRVSPDGKFLAVANFTNDSISMIDLENWKKIGELDLRPGKIDPRYVGTPGGEYPLDIAWIGKDKIYVSSLRDREIDIISFENNIMKLSKRLYLQGQPNRIIVNSTFNRAYITEDNADRLTIIDTSIDKVIESIPTMGQPSGKLLQGAAPNNLSLDPNGKFLYVTNGGMNCLSLIKLSPYAQGITKKNNPQSKSELLCLIPTGWYPSAVGLRSDGKWIYVCNFKSRFGPNNEQWEKPIALNNEFFKKWLSKNQFILQKYYSTLLSFPQLKANTYKTLTEAVIENNHLKEDFKAPLSLFSKLHTLVHHVLYIIKENRSYDQLFGDLKSGNGDPDLAILAPYAPNHRKLATQFVLLDNFLDSGEVSGNGWLWSTAARSLDITEKTVPLHYSGRGISYDWEGMNRNINIGESSFESRKKADPLLPKDPDILPGNSDISAPDGPEGELGLGYLWDEAMRRGISIRNYGFFGDLTRYHLPKDHPSFIPLARNPYKENIVQFFPTKASLAKVSDLFYRGFDMKYPDFWRFKEWEREFDDFVKNHNLPTLELIRLPHDHFGLFGQGIDKIDTVETQMADNDYALGLIVEKIAHSPYKDDTLIFVIEDDAQNGVDHVDAHRSIALIIGPYVKQGITISTRYTTINLIKTIEKILGIGPLSVYDQFSQPMSNIFDLKQKNWSYTAIVPEILNTTDLPLPNKKPIQHAVHDSAFWNALMSEEDFSKEDKLDVDRFNKALWIGLKGNNQPYPHLKLKNKN</sequence>
<protein>
    <submittedName>
        <fullName evidence="3">YVTN family beta-propeller protein</fullName>
    </submittedName>
</protein>
<keyword evidence="4" id="KW-1185">Reference proteome</keyword>
<evidence type="ECO:0000313" key="4">
    <source>
        <dbReference type="Proteomes" id="UP000031594"/>
    </source>
</evidence>
<dbReference type="KEGG" id="mkc:kam1_1951"/>
<dbReference type="SUPFAM" id="SSF50969">
    <property type="entry name" value="YVTN repeat-like/Quinoprotein amine dehydrogenase"/>
    <property type="match status" value="1"/>
</dbReference>
<dbReference type="SUPFAM" id="SSF53649">
    <property type="entry name" value="Alkaline phosphatase-like"/>
    <property type="match status" value="1"/>
</dbReference>
<dbReference type="RefSeq" id="WP_039720875.1">
    <property type="nucleotide sequence ID" value="NZ_CP037899.1"/>
</dbReference>
<dbReference type="PANTHER" id="PTHR47197">
    <property type="entry name" value="PROTEIN NIRF"/>
    <property type="match status" value="1"/>
</dbReference>
<proteinExistence type="predicted"/>
<dbReference type="Proteomes" id="UP000031594">
    <property type="component" value="Unassembled WGS sequence"/>
</dbReference>
<reference evidence="5" key="3">
    <citation type="submission" date="2019-03" db="EMBL/GenBank/DDBJ databases">
        <title>Complete genome of Methylacidiphilum kamchatkense Kam1.</title>
        <authorList>
            <person name="Kruse T."/>
            <person name="Murarilal Ratnadevi C."/>
            <person name="Erikstad H.-A."/>
            <person name="Birkeland N.-K."/>
        </authorList>
    </citation>
    <scope>NUCLEOTIDE SEQUENCE [LARGE SCALE GENOMIC DNA]</scope>
    <source>
        <strain evidence="5">kam1</strain>
    </source>
</reference>
<feature type="chain" id="PRO_5044541276" evidence="1">
    <location>
        <begin position="24"/>
        <end position="933"/>
    </location>
</feature>
<dbReference type="InterPro" id="IPR011044">
    <property type="entry name" value="Quino_amine_DH_bsu"/>
</dbReference>
<dbReference type="EMBL" id="JQNX01000002">
    <property type="protein sequence ID" value="KIE58957.1"/>
    <property type="molecule type" value="Genomic_DNA"/>
</dbReference>
<dbReference type="STRING" id="1202785.A946_02550"/>
<evidence type="ECO:0000313" key="3">
    <source>
        <dbReference type="EMBL" id="QDQ43161.1"/>
    </source>
</evidence>
<dbReference type="Gene3D" id="3.40.720.10">
    <property type="entry name" value="Alkaline Phosphatase, subunit A"/>
    <property type="match status" value="2"/>
</dbReference>